<dbReference type="GO" id="GO:0004483">
    <property type="term" value="F:methyltransferase cap1 activity"/>
    <property type="evidence" value="ECO:0007669"/>
    <property type="project" value="UniProtKB-ARBA"/>
</dbReference>
<dbReference type="PANTHER" id="PTHR16121">
    <property type="entry name" value="CAP-SPECIFIC MRNA (NUCLEOSIDE-2'-O-)-METHYLTRANSFERASE 1-RELATED"/>
    <property type="match status" value="1"/>
</dbReference>
<dbReference type="GO" id="GO:0006370">
    <property type="term" value="P:7-methylguanosine mRNA capping"/>
    <property type="evidence" value="ECO:0007669"/>
    <property type="project" value="UniProtKB-ARBA"/>
</dbReference>
<evidence type="ECO:0000313" key="18">
    <source>
        <dbReference type="Proteomes" id="UP000001593"/>
    </source>
</evidence>
<dbReference type="PhylomeDB" id="A7RV47"/>
<feature type="binding site" evidence="15">
    <location>
        <position position="238"/>
    </location>
    <ligand>
        <name>S-adenosyl-L-methionine</name>
        <dbReference type="ChEBI" id="CHEBI:59789"/>
    </ligand>
</feature>
<feature type="domain" description="Adrift-type SAM-dependent 2'-O-MTase" evidence="16">
    <location>
        <begin position="114"/>
        <end position="325"/>
    </location>
</feature>
<comment type="catalytic activity">
    <reaction evidence="11">
        <text>a 5'-end (N(7)-methyl 5'-triphosphoguanosine)-(2'-O-methyl-ribonucleoside)-(ribonucleotide) in mRNA + S-adenosyl-L-methionine = a 5'-end (N(7)-methyl 5'-triphosphoguanosine)-(2'-O-methyl-ribonucleoside)-(2'-O-methyl-ribonucleotide) in mRNA + S-adenosyl-L-homocysteine + H(+)</text>
        <dbReference type="Rhea" id="RHEA:67024"/>
        <dbReference type="Rhea" id="RHEA-COMP:17169"/>
        <dbReference type="Rhea" id="RHEA-COMP:17170"/>
        <dbReference type="ChEBI" id="CHEBI:15378"/>
        <dbReference type="ChEBI" id="CHEBI:57856"/>
        <dbReference type="ChEBI" id="CHEBI:59789"/>
        <dbReference type="ChEBI" id="CHEBI:167612"/>
        <dbReference type="ChEBI" id="CHEBI:167614"/>
        <dbReference type="EC" id="2.1.1.296"/>
    </reaction>
</comment>
<dbReference type="GO" id="GO:0032259">
    <property type="term" value="P:methylation"/>
    <property type="evidence" value="ECO:0007669"/>
    <property type="project" value="UniProtKB-KW"/>
</dbReference>
<evidence type="ECO:0000256" key="12">
    <source>
        <dbReference type="ARBA" id="ARBA00075600"/>
    </source>
</evidence>
<dbReference type="InterPro" id="IPR025807">
    <property type="entry name" value="Adrift-typ_MeTrfase"/>
</dbReference>
<feature type="binding site" evidence="15">
    <location>
        <position position="172"/>
    </location>
    <ligand>
        <name>S-adenosyl-L-methionine</name>
        <dbReference type="ChEBI" id="CHEBI:59789"/>
    </ligand>
</feature>
<gene>
    <name evidence="17" type="ORF">NEMVEDRAFT_v1g163068</name>
</gene>
<dbReference type="HOGENOM" id="CLU_019427_1_1_1"/>
<dbReference type="Gene3D" id="3.40.50.12760">
    <property type="match status" value="1"/>
</dbReference>
<dbReference type="OrthoDB" id="429597at2759"/>
<reference evidence="17 18" key="1">
    <citation type="journal article" date="2007" name="Science">
        <title>Sea anemone genome reveals ancestral eumetazoan gene repertoire and genomic organization.</title>
        <authorList>
            <person name="Putnam N.H."/>
            <person name="Srivastava M."/>
            <person name="Hellsten U."/>
            <person name="Dirks B."/>
            <person name="Chapman J."/>
            <person name="Salamov A."/>
            <person name="Terry A."/>
            <person name="Shapiro H."/>
            <person name="Lindquist E."/>
            <person name="Kapitonov V.V."/>
            <person name="Jurka J."/>
            <person name="Genikhovich G."/>
            <person name="Grigoriev I.V."/>
            <person name="Lucas S.M."/>
            <person name="Steele R.E."/>
            <person name="Finnerty J.R."/>
            <person name="Technau U."/>
            <person name="Martindale M.Q."/>
            <person name="Rokhsar D.S."/>
        </authorList>
    </citation>
    <scope>NUCLEOTIDE SEQUENCE [LARGE SCALE GENOMIC DNA]</scope>
    <source>
        <strain evidence="18">CH2 X CH6</strain>
    </source>
</reference>
<dbReference type="PROSITE" id="PS51614">
    <property type="entry name" value="SAM_MT_ADRIFT"/>
    <property type="match status" value="1"/>
</dbReference>
<dbReference type="OMA" id="SISICKM"/>
<evidence type="ECO:0000256" key="13">
    <source>
        <dbReference type="ARBA" id="ARBA00078839"/>
    </source>
</evidence>
<dbReference type="Proteomes" id="UP000001593">
    <property type="component" value="Unassembled WGS sequence"/>
</dbReference>
<evidence type="ECO:0000256" key="4">
    <source>
        <dbReference type="ARBA" id="ARBA00021134"/>
    </source>
</evidence>
<dbReference type="InterPro" id="IPR029063">
    <property type="entry name" value="SAM-dependent_MTases_sf"/>
</dbReference>
<keyword evidence="9 15" id="KW-0949">S-adenosyl-L-methionine</keyword>
<dbReference type="eggNOG" id="KOG3674">
    <property type="taxonomic scope" value="Eukaryota"/>
</dbReference>
<dbReference type="InterPro" id="IPR002877">
    <property type="entry name" value="RNA_MeTrfase_FtsJ_dom"/>
</dbReference>
<keyword evidence="8 15" id="KW-0808">Transferase</keyword>
<keyword evidence="10" id="KW-0539">Nucleus</keyword>
<evidence type="ECO:0000256" key="10">
    <source>
        <dbReference type="ARBA" id="ARBA00023242"/>
    </source>
</evidence>
<dbReference type="EC" id="2.1.1.296" evidence="3"/>
<organism evidence="17 18">
    <name type="scientific">Nematostella vectensis</name>
    <name type="common">Starlet sea anemone</name>
    <dbReference type="NCBI Taxonomy" id="45351"/>
    <lineage>
        <taxon>Eukaryota</taxon>
        <taxon>Metazoa</taxon>
        <taxon>Cnidaria</taxon>
        <taxon>Anthozoa</taxon>
        <taxon>Hexacorallia</taxon>
        <taxon>Actiniaria</taxon>
        <taxon>Edwardsiidae</taxon>
        <taxon>Nematostella</taxon>
    </lineage>
</organism>
<sequence length="422" mass="48525">MAPKRRNKQRYHPYGESALLSAETLQFIEEETTRLYNKRFTLKAKDKQCELPSSELLFTTTPETINVLQEMKRNLNESKSMLNDIDIVEWHQHTRRTHKAGLVVKTLRETMRAEMCTQAFAKLYEVLASYNVVPTEAVSSKKLYGVHLCEAPGAFVAATNHYLRNHHPDLEWVWLGATLNPYYEGHSPKALLDDDRFIVETLQNWDFGADGTGDLMQLENLNHLAEACQGKVHLVTADGSIDCSDEPEEQENAVSQLIFCEAVTALTVLATGGCYVFKMFTTLEHHMVCLMYLMCCLFEEVHVIKPGTSKGGNSEVYITCCGYTGNLSPQYHEILYTAYQQDTAEKVLFPLNSIPREFLYLIKECQEYFINLQNQEISMNIQYFHHMNRLEKKQLFHLRKQAAGYYMEKFGVQPIAEEERVV</sequence>
<dbReference type="PANTHER" id="PTHR16121:SF2">
    <property type="entry name" value="CAP-SPECIFIC MRNA (NUCLEOSIDE-2'-O-)-METHYLTRANSFERASE 2"/>
    <property type="match status" value="1"/>
</dbReference>
<dbReference type="STRING" id="45351.A7RV47"/>
<comment type="subcellular location">
    <subcellularLocation>
        <location evidence="2">Cytoplasm</location>
    </subcellularLocation>
    <subcellularLocation>
        <location evidence="1">Nucleus</location>
    </subcellularLocation>
</comment>
<evidence type="ECO:0000256" key="9">
    <source>
        <dbReference type="ARBA" id="ARBA00022691"/>
    </source>
</evidence>
<evidence type="ECO:0000256" key="14">
    <source>
        <dbReference type="ARBA" id="ARBA00081266"/>
    </source>
</evidence>
<evidence type="ECO:0000256" key="11">
    <source>
        <dbReference type="ARBA" id="ARBA00049477"/>
    </source>
</evidence>
<dbReference type="InParanoid" id="A7RV47"/>
<dbReference type="Pfam" id="PF01728">
    <property type="entry name" value="FtsJ"/>
    <property type="match status" value="1"/>
</dbReference>
<evidence type="ECO:0000256" key="2">
    <source>
        <dbReference type="ARBA" id="ARBA00004496"/>
    </source>
</evidence>
<evidence type="ECO:0000256" key="5">
    <source>
        <dbReference type="ARBA" id="ARBA00022490"/>
    </source>
</evidence>
<dbReference type="FunFam" id="3.40.50.12760:FF:000002">
    <property type="entry name" value="Cap methyltransferase 2"/>
    <property type="match status" value="1"/>
</dbReference>
<feature type="binding site" evidence="15">
    <location>
        <position position="153"/>
    </location>
    <ligand>
        <name>S-adenosyl-L-methionine</name>
        <dbReference type="ChEBI" id="CHEBI:59789"/>
    </ligand>
</feature>
<evidence type="ECO:0000256" key="1">
    <source>
        <dbReference type="ARBA" id="ARBA00004123"/>
    </source>
</evidence>
<dbReference type="InterPro" id="IPR050851">
    <property type="entry name" value="mRNA_Cap_2O-Ribose_MeTrfase"/>
</dbReference>
<dbReference type="AlphaFoldDB" id="A7RV47"/>
<evidence type="ECO:0000259" key="16">
    <source>
        <dbReference type="PROSITE" id="PS51614"/>
    </source>
</evidence>
<evidence type="ECO:0000313" key="17">
    <source>
        <dbReference type="EMBL" id="EDO44686.1"/>
    </source>
</evidence>
<dbReference type="KEGG" id="nve:5516727"/>
<protein>
    <recommendedName>
        <fullName evidence="4">Cap-specific mRNA (nucleoside-2'-O-)-methyltransferase 2</fullName>
        <ecNumber evidence="3">2.1.1.296</ecNumber>
    </recommendedName>
    <alternativeName>
        <fullName evidence="14">Cap methyltransferase 2</fullName>
    </alternativeName>
    <alternativeName>
        <fullName evidence="12">Cap2 2'O-ribose methyltransferase 2</fullName>
    </alternativeName>
    <alternativeName>
        <fullName evidence="13">FtsJ methyltransferase domain-containing protein 1</fullName>
    </alternativeName>
</protein>
<dbReference type="EMBL" id="DS469542">
    <property type="protein sequence ID" value="EDO44686.1"/>
    <property type="molecule type" value="Genomic_DNA"/>
</dbReference>
<keyword evidence="7" id="KW-0507">mRNA processing</keyword>
<dbReference type="GO" id="GO:0005634">
    <property type="term" value="C:nucleus"/>
    <property type="evidence" value="ECO:0007669"/>
    <property type="project" value="UniProtKB-SubCell"/>
</dbReference>
<accession>A7RV47</accession>
<dbReference type="GO" id="GO:0005737">
    <property type="term" value="C:cytoplasm"/>
    <property type="evidence" value="ECO:0007669"/>
    <property type="project" value="UniProtKB-SubCell"/>
</dbReference>
<name>A7RV47_NEMVE</name>
<keyword evidence="18" id="KW-1185">Reference proteome</keyword>
<dbReference type="GO" id="GO:0120550">
    <property type="term" value="F:methyltransferase cap2 activity"/>
    <property type="evidence" value="ECO:0007669"/>
    <property type="project" value="UniProtKB-EC"/>
</dbReference>
<evidence type="ECO:0000256" key="3">
    <source>
        <dbReference type="ARBA" id="ARBA00012770"/>
    </source>
</evidence>
<keyword evidence="5" id="KW-0963">Cytoplasm</keyword>
<feature type="non-terminal residue" evidence="17">
    <location>
        <position position="422"/>
    </location>
</feature>
<feature type="active site" description="Proton acceptor" evidence="15">
    <location>
        <position position="278"/>
    </location>
</feature>
<evidence type="ECO:0000256" key="8">
    <source>
        <dbReference type="ARBA" id="ARBA00022679"/>
    </source>
</evidence>
<evidence type="ECO:0000256" key="6">
    <source>
        <dbReference type="ARBA" id="ARBA00022603"/>
    </source>
</evidence>
<dbReference type="SUPFAM" id="SSF53335">
    <property type="entry name" value="S-adenosyl-L-methionine-dependent methyltransferases"/>
    <property type="match status" value="1"/>
</dbReference>
<evidence type="ECO:0000256" key="15">
    <source>
        <dbReference type="PROSITE-ProRule" id="PRU00946"/>
    </source>
</evidence>
<evidence type="ECO:0000256" key="7">
    <source>
        <dbReference type="ARBA" id="ARBA00022664"/>
    </source>
</evidence>
<proteinExistence type="predicted"/>
<keyword evidence="6 15" id="KW-0489">Methyltransferase</keyword>